<gene>
    <name evidence="6" type="ORF">IFM46972_10921</name>
</gene>
<comment type="caution">
    <text evidence="6">The sequence shown here is derived from an EMBL/GenBank/DDBJ whole genome shotgun (WGS) entry which is preliminary data.</text>
</comment>
<dbReference type="Gene3D" id="1.10.10.10">
    <property type="entry name" value="Winged helix-like DNA-binding domain superfamily/Winged helix DNA-binding domain"/>
    <property type="match status" value="1"/>
</dbReference>
<evidence type="ECO:0000256" key="3">
    <source>
        <dbReference type="ARBA" id="ARBA00022691"/>
    </source>
</evidence>
<evidence type="ECO:0000256" key="4">
    <source>
        <dbReference type="ARBA" id="ARBA00038277"/>
    </source>
</evidence>
<dbReference type="AlphaFoldDB" id="A0A8H3XQN6"/>
<evidence type="ECO:0000259" key="5">
    <source>
        <dbReference type="Pfam" id="PF00891"/>
    </source>
</evidence>
<dbReference type="GO" id="GO:0044550">
    <property type="term" value="P:secondary metabolite biosynthetic process"/>
    <property type="evidence" value="ECO:0007669"/>
    <property type="project" value="UniProtKB-ARBA"/>
</dbReference>
<evidence type="ECO:0000256" key="1">
    <source>
        <dbReference type="ARBA" id="ARBA00022603"/>
    </source>
</evidence>
<dbReference type="InterPro" id="IPR036388">
    <property type="entry name" value="WH-like_DNA-bd_sf"/>
</dbReference>
<dbReference type="InterPro" id="IPR016461">
    <property type="entry name" value="COMT-like"/>
</dbReference>
<dbReference type="GO" id="GO:0032259">
    <property type="term" value="P:methylation"/>
    <property type="evidence" value="ECO:0007669"/>
    <property type="project" value="UniProtKB-KW"/>
</dbReference>
<proteinExistence type="inferred from homology"/>
<dbReference type="Pfam" id="PF00891">
    <property type="entry name" value="Methyltransf_2"/>
    <property type="match status" value="1"/>
</dbReference>
<dbReference type="PANTHER" id="PTHR43712">
    <property type="entry name" value="PUTATIVE (AFU_ORTHOLOGUE AFUA_4G14580)-RELATED"/>
    <property type="match status" value="1"/>
</dbReference>
<dbReference type="PANTHER" id="PTHR43712:SF5">
    <property type="entry name" value="O-METHYLTRANSFERASE ASQN-RELATED"/>
    <property type="match status" value="1"/>
</dbReference>
<organism evidence="6 7">
    <name type="scientific">Aspergillus udagawae</name>
    <dbReference type="NCBI Taxonomy" id="91492"/>
    <lineage>
        <taxon>Eukaryota</taxon>
        <taxon>Fungi</taxon>
        <taxon>Dikarya</taxon>
        <taxon>Ascomycota</taxon>
        <taxon>Pezizomycotina</taxon>
        <taxon>Eurotiomycetes</taxon>
        <taxon>Eurotiomycetidae</taxon>
        <taxon>Eurotiales</taxon>
        <taxon>Aspergillaceae</taxon>
        <taxon>Aspergillus</taxon>
        <taxon>Aspergillus subgen. Fumigati</taxon>
    </lineage>
</organism>
<evidence type="ECO:0000313" key="6">
    <source>
        <dbReference type="EMBL" id="GFF57844.1"/>
    </source>
</evidence>
<name>A0A8H3XQN6_9EURO</name>
<dbReference type="InterPro" id="IPR029063">
    <property type="entry name" value="SAM-dependent_MTases_sf"/>
</dbReference>
<reference evidence="6 7" key="1">
    <citation type="submission" date="2020-01" db="EMBL/GenBank/DDBJ databases">
        <title>Draft genome sequence of Aspergillus udagawae IFM 46972.</title>
        <authorList>
            <person name="Takahashi H."/>
            <person name="Yaguchi T."/>
        </authorList>
    </citation>
    <scope>NUCLEOTIDE SEQUENCE [LARGE SCALE GENOMIC DNA]</scope>
    <source>
        <strain evidence="6 7">IFM 46972</strain>
    </source>
</reference>
<keyword evidence="2 6" id="KW-0808">Transferase</keyword>
<keyword evidence="1 6" id="KW-0489">Methyltransferase</keyword>
<dbReference type="InterPro" id="IPR001077">
    <property type="entry name" value="COMT_C"/>
</dbReference>
<comment type="similarity">
    <text evidence="4">Belongs to the class I-like SAM-binding methyltransferase superfamily. Cation-independent O-methyltransferase family.</text>
</comment>
<accession>A0A8H3XQN6</accession>
<evidence type="ECO:0000313" key="7">
    <source>
        <dbReference type="Proteomes" id="UP000465221"/>
    </source>
</evidence>
<protein>
    <submittedName>
        <fullName evidence="6">Sterigmatocystin 8-O-methyltransferase</fullName>
    </submittedName>
</protein>
<evidence type="ECO:0000256" key="2">
    <source>
        <dbReference type="ARBA" id="ARBA00022679"/>
    </source>
</evidence>
<dbReference type="GO" id="GO:0008171">
    <property type="term" value="F:O-methyltransferase activity"/>
    <property type="evidence" value="ECO:0007669"/>
    <property type="project" value="InterPro"/>
</dbReference>
<dbReference type="Proteomes" id="UP000465221">
    <property type="component" value="Unassembled WGS sequence"/>
</dbReference>
<feature type="domain" description="O-methyltransferase C-terminal" evidence="5">
    <location>
        <begin position="290"/>
        <end position="438"/>
    </location>
</feature>
<keyword evidence="3" id="KW-0949">S-adenosyl-L-methionine</keyword>
<dbReference type="SUPFAM" id="SSF46785">
    <property type="entry name" value="Winged helix' DNA-binding domain"/>
    <property type="match status" value="1"/>
</dbReference>
<dbReference type="SUPFAM" id="SSF53335">
    <property type="entry name" value="S-adenosyl-L-methionine-dependent methyltransferases"/>
    <property type="match status" value="1"/>
</dbReference>
<dbReference type="InterPro" id="IPR036390">
    <property type="entry name" value="WH_DNA-bd_sf"/>
</dbReference>
<dbReference type="Gene3D" id="3.40.50.150">
    <property type="entry name" value="Vaccinia Virus protein VP39"/>
    <property type="match status" value="1"/>
</dbReference>
<dbReference type="PROSITE" id="PS51683">
    <property type="entry name" value="SAM_OMT_II"/>
    <property type="match status" value="1"/>
</dbReference>
<sequence>MSPPPDLSELARTVSDSAAQMSQFLKEKKYGDLSFTGQGEGLPPMAPENAPFHKSRIALMEAASTLLQLSMCPRQSVISLCSEVSQTQRVKGILTPCVYQFHTSSAVRIAYNYKFAHAVPINGTATYAEIAEKVGLDRTLVERAIGALMGRRIFYQPSAGVVAHTRLSHMMATDENFNSFVGICFDNALVWSAHITDALLKWGCSEEPTETGFNIACRTDLNFWEHMRADKGLQERFSKGRAYLSANFSKVAGSAGEFDWGGIGEAVVVEVRFAEIPDNKWELELTGPQIGGLQGHLSVGLAKKYPALRFVIQDTQEACEHAQESLPTELSQRIQFEHHDLFQPQSTRRGKVVYLLRSILHDWSDKYAAQILRAICLAMKPDDRLIVCEKILPETGTVGTFAGRFPRTTVRAADMQMWATFNGKERTLAQFQELFERANLPLQVLSMYSPIGIGLSTLELSLSQ</sequence>
<dbReference type="EMBL" id="BLKC01000160">
    <property type="protein sequence ID" value="GFF57844.1"/>
    <property type="molecule type" value="Genomic_DNA"/>
</dbReference>